<dbReference type="NCBIfam" id="TIGR01354">
    <property type="entry name" value="cyt_deam_tetra"/>
    <property type="match status" value="1"/>
</dbReference>
<dbReference type="PROSITE" id="PS00903">
    <property type="entry name" value="CYT_DCMP_DEAMINASES_1"/>
    <property type="match status" value="1"/>
</dbReference>
<evidence type="ECO:0000256" key="4">
    <source>
        <dbReference type="ARBA" id="ARBA00012783"/>
    </source>
</evidence>
<dbReference type="Pfam" id="PF00383">
    <property type="entry name" value="dCMP_cyt_deam_1"/>
    <property type="match status" value="1"/>
</dbReference>
<evidence type="ECO:0000256" key="10">
    <source>
        <dbReference type="ARBA" id="ARBA00049252"/>
    </source>
</evidence>
<dbReference type="InterPro" id="IPR050202">
    <property type="entry name" value="Cyt/Deoxycyt_deaminase"/>
</dbReference>
<evidence type="ECO:0000256" key="3">
    <source>
        <dbReference type="ARBA" id="ARBA00006576"/>
    </source>
</evidence>
<dbReference type="Proteomes" id="UP000317315">
    <property type="component" value="Unassembled WGS sequence"/>
</dbReference>
<accession>A0A521D6W3</accession>
<feature type="binding site" evidence="13">
    <location>
        <begin position="41"/>
        <end position="47"/>
    </location>
    <ligand>
        <name>substrate</name>
    </ligand>
</feature>
<feature type="binding site" evidence="14">
    <location>
        <position position="87"/>
    </location>
    <ligand>
        <name>Zn(2+)</name>
        <dbReference type="ChEBI" id="CHEBI:29105"/>
        <note>catalytic</note>
    </ligand>
</feature>
<evidence type="ECO:0000256" key="12">
    <source>
        <dbReference type="PIRSR" id="PIRSR606262-1"/>
    </source>
</evidence>
<dbReference type="EMBL" id="FXTM01000017">
    <property type="protein sequence ID" value="SMO67429.1"/>
    <property type="molecule type" value="Genomic_DNA"/>
</dbReference>
<evidence type="ECO:0000256" key="1">
    <source>
        <dbReference type="ARBA" id="ARBA00001947"/>
    </source>
</evidence>
<evidence type="ECO:0000313" key="18">
    <source>
        <dbReference type="Proteomes" id="UP000317315"/>
    </source>
</evidence>
<feature type="domain" description="CMP/dCMP-type deaminase" evidence="16">
    <location>
        <begin position="1"/>
        <end position="124"/>
    </location>
</feature>
<comment type="function">
    <text evidence="2 15">This enzyme scavenges exogenous and endogenous cytidine and 2'-deoxycytidine for UMP synthesis.</text>
</comment>
<comment type="similarity">
    <text evidence="3 15">Belongs to the cytidine and deoxycytidylate deaminase family.</text>
</comment>
<dbReference type="EC" id="3.5.4.5" evidence="4 15"/>
<dbReference type="GO" id="GO:0004126">
    <property type="term" value="F:cytidine deaminase activity"/>
    <property type="evidence" value="ECO:0007669"/>
    <property type="project" value="UniProtKB-UniRule"/>
</dbReference>
<dbReference type="FunFam" id="3.40.140.10:FF:000008">
    <property type="entry name" value="Cytidine deaminase"/>
    <property type="match status" value="1"/>
</dbReference>
<evidence type="ECO:0000256" key="7">
    <source>
        <dbReference type="ARBA" id="ARBA00022801"/>
    </source>
</evidence>
<dbReference type="InterPro" id="IPR016192">
    <property type="entry name" value="APOBEC/CMP_deaminase_Zn-bd"/>
</dbReference>
<evidence type="ECO:0000256" key="6">
    <source>
        <dbReference type="ARBA" id="ARBA00022723"/>
    </source>
</evidence>
<dbReference type="InterPro" id="IPR006262">
    <property type="entry name" value="Cyt_deam_tetra"/>
</dbReference>
<dbReference type="InterPro" id="IPR016193">
    <property type="entry name" value="Cytidine_deaminase-like"/>
</dbReference>
<sequence length="124" mass="13853">MRTVELLKVAKKALENSYSPYSNVRISAVLFGDDGIYTGVNVENASYGLTVCAERVAVFKAVSEGKKNFKKMLIYSPDVFPYPCGACRQVLSEFFPEDFEVIVTDGRSEESFTLGELLPFNFKL</sequence>
<feature type="binding site" evidence="14">
    <location>
        <position position="52"/>
    </location>
    <ligand>
        <name>Zn(2+)</name>
        <dbReference type="ChEBI" id="CHEBI:29105"/>
        <note>catalytic</note>
    </ligand>
</feature>
<dbReference type="GO" id="GO:0008270">
    <property type="term" value="F:zinc ion binding"/>
    <property type="evidence" value="ECO:0007669"/>
    <property type="project" value="UniProtKB-UniRule"/>
</dbReference>
<comment type="catalytic activity">
    <reaction evidence="11 15">
        <text>cytidine + H2O + H(+) = uridine + NH4(+)</text>
        <dbReference type="Rhea" id="RHEA:16069"/>
        <dbReference type="ChEBI" id="CHEBI:15377"/>
        <dbReference type="ChEBI" id="CHEBI:15378"/>
        <dbReference type="ChEBI" id="CHEBI:16704"/>
        <dbReference type="ChEBI" id="CHEBI:17562"/>
        <dbReference type="ChEBI" id="CHEBI:28938"/>
        <dbReference type="EC" id="3.5.4.5"/>
    </reaction>
</comment>
<evidence type="ECO:0000313" key="17">
    <source>
        <dbReference type="EMBL" id="SMO67429.1"/>
    </source>
</evidence>
<dbReference type="GO" id="GO:0072527">
    <property type="term" value="P:pyrimidine-containing compound metabolic process"/>
    <property type="evidence" value="ECO:0007669"/>
    <property type="project" value="UniProtKB-ARBA"/>
</dbReference>
<name>A0A521D6W3_9BACT</name>
<organism evidence="17 18">
    <name type="scientific">Balnearium lithotrophicum</name>
    <dbReference type="NCBI Taxonomy" id="223788"/>
    <lineage>
        <taxon>Bacteria</taxon>
        <taxon>Pseudomonadati</taxon>
        <taxon>Aquificota</taxon>
        <taxon>Aquificia</taxon>
        <taxon>Desulfurobacteriales</taxon>
        <taxon>Desulfurobacteriaceae</taxon>
        <taxon>Balnearium</taxon>
    </lineage>
</organism>
<keyword evidence="7 15" id="KW-0378">Hydrolase</keyword>
<reference evidence="17 18" key="1">
    <citation type="submission" date="2017-05" db="EMBL/GenBank/DDBJ databases">
        <authorList>
            <person name="Varghese N."/>
            <person name="Submissions S."/>
        </authorList>
    </citation>
    <scope>NUCLEOTIDE SEQUENCE [LARGE SCALE GENOMIC DNA]</scope>
    <source>
        <strain evidence="17 18">DSM 16304</strain>
    </source>
</reference>
<evidence type="ECO:0000256" key="13">
    <source>
        <dbReference type="PIRSR" id="PIRSR606262-2"/>
    </source>
</evidence>
<dbReference type="AlphaFoldDB" id="A0A521D6W3"/>
<evidence type="ECO:0000256" key="5">
    <source>
        <dbReference type="ARBA" id="ARBA00018266"/>
    </source>
</evidence>
<dbReference type="NCBIfam" id="NF004064">
    <property type="entry name" value="PRK05578.1"/>
    <property type="match status" value="1"/>
</dbReference>
<dbReference type="PANTHER" id="PTHR11644:SF2">
    <property type="entry name" value="CYTIDINE DEAMINASE"/>
    <property type="match status" value="1"/>
</dbReference>
<evidence type="ECO:0000256" key="15">
    <source>
        <dbReference type="RuleBase" id="RU364006"/>
    </source>
</evidence>
<dbReference type="Gene3D" id="3.40.140.10">
    <property type="entry name" value="Cytidine Deaminase, domain 2"/>
    <property type="match status" value="1"/>
</dbReference>
<dbReference type="GO" id="GO:0042802">
    <property type="term" value="F:identical protein binding"/>
    <property type="evidence" value="ECO:0007669"/>
    <property type="project" value="UniProtKB-ARBA"/>
</dbReference>
<dbReference type="RefSeq" id="WP_142935851.1">
    <property type="nucleotide sequence ID" value="NZ_FXTM01000017.1"/>
</dbReference>
<evidence type="ECO:0000256" key="8">
    <source>
        <dbReference type="ARBA" id="ARBA00022833"/>
    </source>
</evidence>
<proteinExistence type="inferred from homology"/>
<comment type="catalytic activity">
    <reaction evidence="10 15">
        <text>2'-deoxycytidine + H2O + H(+) = 2'-deoxyuridine + NH4(+)</text>
        <dbReference type="Rhea" id="RHEA:13433"/>
        <dbReference type="ChEBI" id="CHEBI:15377"/>
        <dbReference type="ChEBI" id="CHEBI:15378"/>
        <dbReference type="ChEBI" id="CHEBI:15698"/>
        <dbReference type="ChEBI" id="CHEBI:16450"/>
        <dbReference type="ChEBI" id="CHEBI:28938"/>
        <dbReference type="EC" id="3.5.4.5"/>
    </reaction>
</comment>
<feature type="active site" description="Proton donor" evidence="12">
    <location>
        <position position="54"/>
    </location>
</feature>
<keyword evidence="8 14" id="KW-0862">Zinc</keyword>
<feature type="binding site" evidence="14">
    <location>
        <position position="84"/>
    </location>
    <ligand>
        <name>Zn(2+)</name>
        <dbReference type="ChEBI" id="CHEBI:29105"/>
        <note>catalytic</note>
    </ligand>
</feature>
<keyword evidence="6 14" id="KW-0479">Metal-binding</keyword>
<dbReference type="InterPro" id="IPR002125">
    <property type="entry name" value="CMP_dCMP_dom"/>
</dbReference>
<dbReference type="OrthoDB" id="9795347at2"/>
<evidence type="ECO:0000256" key="9">
    <source>
        <dbReference type="ARBA" id="ARBA00032005"/>
    </source>
</evidence>
<keyword evidence="18" id="KW-1185">Reference proteome</keyword>
<dbReference type="GO" id="GO:0055086">
    <property type="term" value="P:nucleobase-containing small molecule metabolic process"/>
    <property type="evidence" value="ECO:0007669"/>
    <property type="project" value="UniProtKB-ARBA"/>
</dbReference>
<protein>
    <recommendedName>
        <fullName evidence="5 15">Cytidine deaminase</fullName>
        <ecNumber evidence="4 15">3.5.4.5</ecNumber>
    </recommendedName>
    <alternativeName>
        <fullName evidence="9 15">Cytidine aminohydrolase</fullName>
    </alternativeName>
</protein>
<gene>
    <name evidence="17" type="ORF">SAMN06269117_11738</name>
</gene>
<dbReference type="CDD" id="cd01283">
    <property type="entry name" value="cytidine_deaminase"/>
    <property type="match status" value="1"/>
</dbReference>
<evidence type="ECO:0000256" key="11">
    <source>
        <dbReference type="ARBA" id="ARBA00049558"/>
    </source>
</evidence>
<dbReference type="PANTHER" id="PTHR11644">
    <property type="entry name" value="CYTIDINE DEAMINASE"/>
    <property type="match status" value="1"/>
</dbReference>
<evidence type="ECO:0000256" key="14">
    <source>
        <dbReference type="PIRSR" id="PIRSR606262-3"/>
    </source>
</evidence>
<dbReference type="SUPFAM" id="SSF53927">
    <property type="entry name" value="Cytidine deaminase-like"/>
    <property type="match status" value="1"/>
</dbReference>
<evidence type="ECO:0000256" key="2">
    <source>
        <dbReference type="ARBA" id="ARBA00003949"/>
    </source>
</evidence>
<dbReference type="GO" id="GO:0005829">
    <property type="term" value="C:cytosol"/>
    <property type="evidence" value="ECO:0007669"/>
    <property type="project" value="TreeGrafter"/>
</dbReference>
<dbReference type="PROSITE" id="PS51747">
    <property type="entry name" value="CYT_DCMP_DEAMINASES_2"/>
    <property type="match status" value="1"/>
</dbReference>
<evidence type="ECO:0000259" key="16">
    <source>
        <dbReference type="PROSITE" id="PS51747"/>
    </source>
</evidence>
<comment type="cofactor">
    <cofactor evidence="1 14 15">
        <name>Zn(2+)</name>
        <dbReference type="ChEBI" id="CHEBI:29105"/>
    </cofactor>
</comment>